<dbReference type="Gene3D" id="3.40.50.720">
    <property type="entry name" value="NAD(P)-binding Rossmann-like Domain"/>
    <property type="match status" value="1"/>
</dbReference>
<dbReference type="RefSeq" id="WP_044251338.1">
    <property type="nucleotide sequence ID" value="NZ_ASRX01000111.1"/>
</dbReference>
<dbReference type="InterPro" id="IPR006115">
    <property type="entry name" value="6PGDH_NADP-bd"/>
</dbReference>
<keyword evidence="6" id="KW-1185">Reference proteome</keyword>
<keyword evidence="1" id="KW-0560">Oxidoreductase</keyword>
<dbReference type="EMBL" id="ASRX01000111">
    <property type="protein sequence ID" value="EYF00424.1"/>
    <property type="molecule type" value="Genomic_DNA"/>
</dbReference>
<evidence type="ECO:0000313" key="6">
    <source>
        <dbReference type="Proteomes" id="UP000019678"/>
    </source>
</evidence>
<dbReference type="AlphaFoldDB" id="A0A017STX9"/>
<dbReference type="eggNOG" id="COG2084">
    <property type="taxonomic scope" value="Bacteria"/>
</dbReference>
<dbReference type="PIRSF" id="PIRSF000103">
    <property type="entry name" value="HIBADH"/>
    <property type="match status" value="1"/>
</dbReference>
<feature type="transmembrane region" description="Helical" evidence="2">
    <location>
        <begin position="41"/>
        <end position="65"/>
    </location>
</feature>
<reference evidence="5 6" key="1">
    <citation type="submission" date="2013-05" db="EMBL/GenBank/DDBJ databases">
        <title>Genome assembly of Chondromyces apiculatus DSM 436.</title>
        <authorList>
            <person name="Sharma G."/>
            <person name="Khatri I."/>
            <person name="Kaur C."/>
            <person name="Mayilraj S."/>
            <person name="Subramanian S."/>
        </authorList>
    </citation>
    <scope>NUCLEOTIDE SEQUENCE [LARGE SCALE GENOMIC DNA]</scope>
    <source>
        <strain evidence="5 6">DSM 436</strain>
    </source>
</reference>
<proteinExistence type="predicted"/>
<dbReference type="GO" id="GO:0016491">
    <property type="term" value="F:oxidoreductase activity"/>
    <property type="evidence" value="ECO:0007669"/>
    <property type="project" value="UniProtKB-KW"/>
</dbReference>
<protein>
    <submittedName>
        <fullName evidence="5">Putative Dehydrogenase</fullName>
    </submittedName>
</protein>
<gene>
    <name evidence="5" type="ORF">CAP_0831</name>
</gene>
<accession>A0A017STX9</accession>
<name>A0A017STX9_9BACT</name>
<evidence type="ECO:0000259" key="4">
    <source>
        <dbReference type="Pfam" id="PF21761"/>
    </source>
</evidence>
<sequence length="288" mass="30198">MSEVSLIGMGAMGSAFARALLRGGAGVTVWNRTRAKADLFAGAGAFVAPSVAAAVGASPVVVVCISDYVATRERLDTEEVRAVLAGKILVQLTTGSPQDARELEAWAGAQGADYLDGAVMATPNQIGRRDAPIFLSGSETAFRQSERVLDLIAGKLMFMGSRVGAASAWDLAVLSYIFGAMLGCFHGVRVCEQEDLRIDLFNNMIGDIGPVIGEMVMGEAQAIQEGAYGAPESALKTCAASSEVMLRHARESGINSEFPAFLAGLLRKGVATGLGEERLATIIKVLRQ</sequence>
<dbReference type="GO" id="GO:0050661">
    <property type="term" value="F:NADP binding"/>
    <property type="evidence" value="ECO:0007669"/>
    <property type="project" value="InterPro"/>
</dbReference>
<dbReference type="InterPro" id="IPR013328">
    <property type="entry name" value="6PGD_dom2"/>
</dbReference>
<feature type="domain" description="NADPH-dependent reductive aminase-like C-terminal" evidence="4">
    <location>
        <begin position="164"/>
        <end position="288"/>
    </location>
</feature>
<dbReference type="InterPro" id="IPR051265">
    <property type="entry name" value="HIBADH-related_NP60_sf"/>
</dbReference>
<dbReference type="OrthoDB" id="9786703at2"/>
<dbReference type="SUPFAM" id="SSF51735">
    <property type="entry name" value="NAD(P)-binding Rossmann-fold domains"/>
    <property type="match status" value="1"/>
</dbReference>
<dbReference type="InterPro" id="IPR015815">
    <property type="entry name" value="HIBADH-related"/>
</dbReference>
<dbReference type="InterPro" id="IPR036291">
    <property type="entry name" value="NAD(P)-bd_dom_sf"/>
</dbReference>
<organism evidence="5 6">
    <name type="scientific">Chondromyces apiculatus DSM 436</name>
    <dbReference type="NCBI Taxonomy" id="1192034"/>
    <lineage>
        <taxon>Bacteria</taxon>
        <taxon>Pseudomonadati</taxon>
        <taxon>Myxococcota</taxon>
        <taxon>Polyangia</taxon>
        <taxon>Polyangiales</taxon>
        <taxon>Polyangiaceae</taxon>
        <taxon>Chondromyces</taxon>
    </lineage>
</organism>
<dbReference type="STRING" id="1192034.CAP_0831"/>
<comment type="caution">
    <text evidence="5">The sequence shown here is derived from an EMBL/GenBank/DDBJ whole genome shotgun (WGS) entry which is preliminary data.</text>
</comment>
<dbReference type="InterPro" id="IPR048666">
    <property type="entry name" value="RedAm-like_C"/>
</dbReference>
<dbReference type="Proteomes" id="UP000019678">
    <property type="component" value="Unassembled WGS sequence"/>
</dbReference>
<evidence type="ECO:0000256" key="1">
    <source>
        <dbReference type="ARBA" id="ARBA00023002"/>
    </source>
</evidence>
<dbReference type="PANTHER" id="PTHR43580">
    <property type="entry name" value="OXIDOREDUCTASE GLYR1-RELATED"/>
    <property type="match status" value="1"/>
</dbReference>
<evidence type="ECO:0000259" key="3">
    <source>
        <dbReference type="Pfam" id="PF03446"/>
    </source>
</evidence>
<dbReference type="PANTHER" id="PTHR43580:SF2">
    <property type="entry name" value="CYTOKINE-LIKE NUCLEAR FACTOR N-PAC"/>
    <property type="match status" value="1"/>
</dbReference>
<dbReference type="Gene3D" id="1.10.1040.10">
    <property type="entry name" value="N-(1-d-carboxylethyl)-l-norvaline Dehydrogenase, domain 2"/>
    <property type="match status" value="1"/>
</dbReference>
<keyword evidence="2" id="KW-1133">Transmembrane helix</keyword>
<evidence type="ECO:0000313" key="5">
    <source>
        <dbReference type="EMBL" id="EYF00424.1"/>
    </source>
</evidence>
<evidence type="ECO:0000256" key="2">
    <source>
        <dbReference type="SAM" id="Phobius"/>
    </source>
</evidence>
<dbReference type="Pfam" id="PF03446">
    <property type="entry name" value="NAD_binding_2"/>
    <property type="match status" value="1"/>
</dbReference>
<keyword evidence="2" id="KW-0812">Transmembrane</keyword>
<dbReference type="Pfam" id="PF21761">
    <property type="entry name" value="RedAm-like_C"/>
    <property type="match status" value="1"/>
</dbReference>
<feature type="domain" description="6-phosphogluconate dehydrogenase NADP-binding" evidence="3">
    <location>
        <begin position="4"/>
        <end position="160"/>
    </location>
</feature>
<keyword evidence="2" id="KW-0472">Membrane</keyword>